<reference evidence="6" key="1">
    <citation type="journal article" date="2016" name="Nat. Genet.">
        <title>A high-quality carrot genome assembly provides new insights into carotenoid accumulation and asterid genome evolution.</title>
        <authorList>
            <person name="Iorizzo M."/>
            <person name="Ellison S."/>
            <person name="Senalik D."/>
            <person name="Zeng P."/>
            <person name="Satapoomin P."/>
            <person name="Huang J."/>
            <person name="Bowman M."/>
            <person name="Iovene M."/>
            <person name="Sanseverino W."/>
            <person name="Cavagnaro P."/>
            <person name="Yildiz M."/>
            <person name="Macko-Podgorni A."/>
            <person name="Moranska E."/>
            <person name="Grzebelus E."/>
            <person name="Grzebelus D."/>
            <person name="Ashrafi H."/>
            <person name="Zheng Z."/>
            <person name="Cheng S."/>
            <person name="Spooner D."/>
            <person name="Van Deynze A."/>
            <person name="Simon P."/>
        </authorList>
    </citation>
    <scope>NUCLEOTIDE SEQUENCE</scope>
    <source>
        <tissue evidence="6">Leaf</tissue>
    </source>
</reference>
<dbReference type="Proteomes" id="UP000077755">
    <property type="component" value="Chromosome 9"/>
</dbReference>
<dbReference type="InterPro" id="IPR058192">
    <property type="entry name" value="WHD_ROQ1-like"/>
</dbReference>
<gene>
    <name evidence="6" type="ORF">DCAR_0933816</name>
</gene>
<keyword evidence="4" id="KW-0520">NAD</keyword>
<dbReference type="GO" id="GO:0006952">
    <property type="term" value="P:defense response"/>
    <property type="evidence" value="ECO:0007669"/>
    <property type="project" value="UniProtKB-KW"/>
</dbReference>
<dbReference type="Pfam" id="PF23282">
    <property type="entry name" value="WHD_ROQ1"/>
    <property type="match status" value="1"/>
</dbReference>
<dbReference type="SMART" id="SM00255">
    <property type="entry name" value="TIR"/>
    <property type="match status" value="1"/>
</dbReference>
<dbReference type="PROSITE" id="PS50104">
    <property type="entry name" value="TIR"/>
    <property type="match status" value="1"/>
</dbReference>
<dbReference type="SUPFAM" id="SSF52058">
    <property type="entry name" value="L domain-like"/>
    <property type="match status" value="1"/>
</dbReference>
<keyword evidence="1" id="KW-0433">Leucine-rich repeat</keyword>
<evidence type="ECO:0000256" key="3">
    <source>
        <dbReference type="ARBA" id="ARBA00022821"/>
    </source>
</evidence>
<dbReference type="InterPro" id="IPR036390">
    <property type="entry name" value="WH_DNA-bd_sf"/>
</dbReference>
<dbReference type="Gene3D" id="3.40.50.10140">
    <property type="entry name" value="Toll/interleukin-1 receptor homology (TIR) domain"/>
    <property type="match status" value="1"/>
</dbReference>
<evidence type="ECO:0000313" key="6">
    <source>
        <dbReference type="EMBL" id="WOH14297.1"/>
    </source>
</evidence>
<accession>A0AAF0XVU0</accession>
<dbReference type="EMBL" id="CP093351">
    <property type="protein sequence ID" value="WOH14297.1"/>
    <property type="molecule type" value="Genomic_DNA"/>
</dbReference>
<sequence>MHTSKSCASSSQNYCYDVFLSFRGEDTRKTFTDHLYKALRDEGLIVFRDHEEIERGEDIEYEIEKGIRQSGSWIVVLSKDYAFSSWCLDELVMIFECRDKSKRLLLPVFYHVDPSDVRKQSGLISEAFCMHEERFNKERDDAKRKILMDKLKRWRSALSQLASLEGMPLQNIANGYESKFIQKIVNVIKDKVTCKFVGITPHPVGINASVHVVNKWLRNRSTEVEVFALYGIGGVGKTTIAKYVYNMNLHLFEGGSFLENIREYSERFDGLVSLQRQLLSDICRGNAPTINTLNDGVLQIPIAIRQRKLLIVLDDVDEVEQLDAIFGMMRDKFHQGSKIIITTRNVHLLKAYEHCRRYAVKKLNFSDSLELFSWHAFRESHPPEHYKEQSERIVKQCQGLPLALEVLGASLQGKKVEVWRSATEKLEIIPHCKIQKILRISYDSLQDDHDRDLFLEIGCFFNGEAKSYVVGILDECKYYTVIGIENLIDRCLLKIDKYKKLRMHHSIQSMGREIIRQQSPKDPGKRSRLWHFRDSLEVLKDETGTRAIEGLALDMNMTNAQTTELRTEAFAIMHKLRLLKINNVELRGGYKDFPKNLKWLCWHGCPSRSLPNDFPCRSLVALDMQSSNLKNLGQGHMLLGSLKFLDLSHCHSLVKTPDFKNLSALEQLILEDCINLIEIDESIGYAEGLVLLNLKDCRLLKKLPKNFGRLKLLETLVISGCCNLGMLPAGMREMKLLKVFHADGLDFSNSSHNAQRKESWREFIWGLVSKPIVSPQLALTSLPSSSITSLSLVNCNLHDNAFPKDFCVVPSLEYLNLSRNPIRFLPDCFKGLKVVKWLKLKECNRLQALEDLPNIKMLSALYCPLLEKITFESGMSLEGLAFPWGCDKLLEMGKVFKFVPIGNIDPEFINDCGIYDVESRKRIRIRLLNNYTHKETSCLIQGVYENHRSTEVFRGKSFSIFYPGSSVPVWFTSQAHAPSISFVVSHSKPRYLNTCIIYKLVSDRRQYFYMVINNRTKHRITIYRPSCYGIPRGDDYMTWLSHWEFNSHDLDSGDEVSISVFTHTFYPSFEVKEVGVHLVYEEEEHADIHPAKRLKIQPACDESSEYIIPVAENPQGHRATTQVYFLGCINEYTDLLAKAVLENTLEVESVESIQGLIV</sequence>
<feature type="domain" description="TIR" evidence="5">
    <location>
        <begin position="14"/>
        <end position="192"/>
    </location>
</feature>
<dbReference type="InterPro" id="IPR000157">
    <property type="entry name" value="TIR_dom"/>
</dbReference>
<evidence type="ECO:0000256" key="2">
    <source>
        <dbReference type="ARBA" id="ARBA00022737"/>
    </source>
</evidence>
<evidence type="ECO:0000313" key="7">
    <source>
        <dbReference type="Proteomes" id="UP000077755"/>
    </source>
</evidence>
<dbReference type="GO" id="GO:0043531">
    <property type="term" value="F:ADP binding"/>
    <property type="evidence" value="ECO:0007669"/>
    <property type="project" value="InterPro"/>
</dbReference>
<dbReference type="Pfam" id="PF00931">
    <property type="entry name" value="NB-ARC"/>
    <property type="match status" value="1"/>
</dbReference>
<dbReference type="InterPro" id="IPR002182">
    <property type="entry name" value="NB-ARC"/>
</dbReference>
<dbReference type="PROSITE" id="PS51450">
    <property type="entry name" value="LRR"/>
    <property type="match status" value="1"/>
</dbReference>
<dbReference type="PANTHER" id="PTHR11017">
    <property type="entry name" value="LEUCINE-RICH REPEAT-CONTAINING PROTEIN"/>
    <property type="match status" value="1"/>
</dbReference>
<keyword evidence="2" id="KW-0677">Repeat</keyword>
<name>A0AAF0XVU0_DAUCS</name>
<evidence type="ECO:0000256" key="4">
    <source>
        <dbReference type="ARBA" id="ARBA00023027"/>
    </source>
</evidence>
<dbReference type="Gene3D" id="1.10.8.430">
    <property type="entry name" value="Helical domain of apoptotic protease-activating factors"/>
    <property type="match status" value="1"/>
</dbReference>
<dbReference type="SUPFAM" id="SSF52540">
    <property type="entry name" value="P-loop containing nucleoside triphosphate hydrolases"/>
    <property type="match status" value="1"/>
</dbReference>
<dbReference type="PANTHER" id="PTHR11017:SF305">
    <property type="entry name" value="TMV RESISTANCE PROTEIN N-LIKE"/>
    <property type="match status" value="1"/>
</dbReference>
<dbReference type="AlphaFoldDB" id="A0AAF0XVU0"/>
<dbReference type="KEGG" id="dcr:108201140"/>
<evidence type="ECO:0000256" key="1">
    <source>
        <dbReference type="ARBA" id="ARBA00022614"/>
    </source>
</evidence>
<dbReference type="Pfam" id="PF01582">
    <property type="entry name" value="TIR"/>
    <property type="match status" value="1"/>
</dbReference>
<dbReference type="SUPFAM" id="SSF46785">
    <property type="entry name" value="Winged helix' DNA-binding domain"/>
    <property type="match status" value="1"/>
</dbReference>
<organism evidence="6 7">
    <name type="scientific">Daucus carota subsp. sativus</name>
    <name type="common">Carrot</name>
    <dbReference type="NCBI Taxonomy" id="79200"/>
    <lineage>
        <taxon>Eukaryota</taxon>
        <taxon>Viridiplantae</taxon>
        <taxon>Streptophyta</taxon>
        <taxon>Embryophyta</taxon>
        <taxon>Tracheophyta</taxon>
        <taxon>Spermatophyta</taxon>
        <taxon>Magnoliopsida</taxon>
        <taxon>eudicotyledons</taxon>
        <taxon>Gunneridae</taxon>
        <taxon>Pentapetalae</taxon>
        <taxon>asterids</taxon>
        <taxon>campanulids</taxon>
        <taxon>Apiales</taxon>
        <taxon>Apiaceae</taxon>
        <taxon>Apioideae</taxon>
        <taxon>Scandiceae</taxon>
        <taxon>Daucinae</taxon>
        <taxon>Daucus</taxon>
        <taxon>Daucus sect. Daucus</taxon>
    </lineage>
</organism>
<protein>
    <recommendedName>
        <fullName evidence="5">TIR domain-containing protein</fullName>
    </recommendedName>
</protein>
<dbReference type="InterPro" id="IPR027417">
    <property type="entry name" value="P-loop_NTPase"/>
</dbReference>
<reference evidence="6" key="2">
    <citation type="submission" date="2022-03" db="EMBL/GenBank/DDBJ databases">
        <title>Draft title - Genomic analysis of global carrot germplasm unveils the trajectory of domestication and the origin of high carotenoid orange carrot.</title>
        <authorList>
            <person name="Iorizzo M."/>
            <person name="Ellison S."/>
            <person name="Senalik D."/>
            <person name="Macko-Podgorni A."/>
            <person name="Grzebelus D."/>
            <person name="Bostan H."/>
            <person name="Rolling W."/>
            <person name="Curaba J."/>
            <person name="Simon P."/>
        </authorList>
    </citation>
    <scope>NUCLEOTIDE SEQUENCE</scope>
    <source>
        <tissue evidence="6">Leaf</tissue>
    </source>
</reference>
<dbReference type="Gene3D" id="3.80.10.10">
    <property type="entry name" value="Ribonuclease Inhibitor"/>
    <property type="match status" value="2"/>
</dbReference>
<dbReference type="SUPFAM" id="SSF52200">
    <property type="entry name" value="Toll/Interleukin receptor TIR domain"/>
    <property type="match status" value="1"/>
</dbReference>
<keyword evidence="3" id="KW-0611">Plant defense</keyword>
<keyword evidence="7" id="KW-1185">Reference proteome</keyword>
<dbReference type="InterPro" id="IPR044974">
    <property type="entry name" value="Disease_R_plants"/>
</dbReference>
<dbReference type="InterPro" id="IPR035897">
    <property type="entry name" value="Toll_tir_struct_dom_sf"/>
</dbReference>
<dbReference type="InterPro" id="IPR032675">
    <property type="entry name" value="LRR_dom_sf"/>
</dbReference>
<dbReference type="GO" id="GO:0007165">
    <property type="term" value="P:signal transduction"/>
    <property type="evidence" value="ECO:0007669"/>
    <property type="project" value="InterPro"/>
</dbReference>
<proteinExistence type="predicted"/>
<dbReference type="PRINTS" id="PR00364">
    <property type="entry name" value="DISEASERSIST"/>
</dbReference>
<dbReference type="InterPro" id="IPR001611">
    <property type="entry name" value="Leu-rich_rpt"/>
</dbReference>
<evidence type="ECO:0000259" key="5">
    <source>
        <dbReference type="PROSITE" id="PS50104"/>
    </source>
</evidence>
<dbReference type="Gene3D" id="3.40.50.300">
    <property type="entry name" value="P-loop containing nucleotide triphosphate hydrolases"/>
    <property type="match status" value="1"/>
</dbReference>
<dbReference type="InterPro" id="IPR042197">
    <property type="entry name" value="Apaf_helical"/>
</dbReference>
<dbReference type="FunFam" id="3.40.50.10140:FF:000007">
    <property type="entry name" value="Disease resistance protein (TIR-NBS-LRR class)"/>
    <property type="match status" value="1"/>
</dbReference>